<accession>A0A0F7JUP2</accession>
<evidence type="ECO:0000256" key="10">
    <source>
        <dbReference type="ARBA" id="ARBA00023288"/>
    </source>
</evidence>
<feature type="signal peptide" evidence="12">
    <location>
        <begin position="1"/>
        <end position="19"/>
    </location>
</feature>
<comment type="subcellular location">
    <subcellularLocation>
        <location evidence="11">Cell outer membrane</location>
        <topology evidence="11">Lipid-anchor</topology>
    </subcellularLocation>
    <subcellularLocation>
        <location evidence="11">Bacterial flagellum basal body</location>
    </subcellularLocation>
    <subcellularLocation>
        <location evidence="2">Membrane</location>
        <topology evidence="2">Lipid-anchor</topology>
    </subcellularLocation>
</comment>
<dbReference type="HAMAP" id="MF_00415">
    <property type="entry name" value="FlgH"/>
    <property type="match status" value="1"/>
</dbReference>
<keyword evidence="14" id="KW-1185">Reference proteome</keyword>
<evidence type="ECO:0000256" key="11">
    <source>
        <dbReference type="HAMAP-Rule" id="MF_00415"/>
    </source>
</evidence>
<evidence type="ECO:0000313" key="13">
    <source>
        <dbReference type="EMBL" id="AKH20276.1"/>
    </source>
</evidence>
<evidence type="ECO:0000256" key="12">
    <source>
        <dbReference type="SAM" id="SignalP"/>
    </source>
</evidence>
<evidence type="ECO:0000256" key="3">
    <source>
        <dbReference type="ARBA" id="ARBA00006929"/>
    </source>
</evidence>
<dbReference type="PATRIC" id="fig|1543721.4.peg.1625"/>
<reference evidence="13 14" key="1">
    <citation type="journal article" date="2015" name="Genome Announc.">
        <title>Complete Genome Sequence of Sedimenticola thiotaurini Strain SIP-G1, a Polyphosphate- and Polyhydroxyalkanoate-Accumulating Sulfur-Oxidizing Gammaproteobacterium Isolated from Salt Marsh Sediments.</title>
        <authorList>
            <person name="Flood B.E."/>
            <person name="Jones D.S."/>
            <person name="Bailey J.V."/>
        </authorList>
    </citation>
    <scope>NUCLEOTIDE SEQUENCE [LARGE SCALE GENOMIC DNA]</scope>
    <source>
        <strain evidence="13 14">SIP-G1</strain>
    </source>
</reference>
<dbReference type="PANTHER" id="PTHR34933">
    <property type="entry name" value="FLAGELLAR L-RING PROTEIN"/>
    <property type="match status" value="1"/>
</dbReference>
<evidence type="ECO:0000256" key="1">
    <source>
        <dbReference type="ARBA" id="ARBA00002591"/>
    </source>
</evidence>
<keyword evidence="9 11" id="KW-0998">Cell outer membrane</keyword>
<dbReference type="PROSITE" id="PS51257">
    <property type="entry name" value="PROKAR_LIPOPROTEIN"/>
    <property type="match status" value="1"/>
</dbReference>
<keyword evidence="6 11" id="KW-0472">Membrane</keyword>
<dbReference type="GO" id="GO:0003774">
    <property type="term" value="F:cytoskeletal motor activity"/>
    <property type="evidence" value="ECO:0007669"/>
    <property type="project" value="InterPro"/>
</dbReference>
<proteinExistence type="inferred from homology"/>
<organism evidence="13 14">
    <name type="scientific">Sedimenticola thiotaurini</name>
    <dbReference type="NCBI Taxonomy" id="1543721"/>
    <lineage>
        <taxon>Bacteria</taxon>
        <taxon>Pseudomonadati</taxon>
        <taxon>Pseudomonadota</taxon>
        <taxon>Gammaproteobacteria</taxon>
        <taxon>Chromatiales</taxon>
        <taxon>Sedimenticolaceae</taxon>
        <taxon>Sedimenticola</taxon>
    </lineage>
</organism>
<evidence type="ECO:0000256" key="4">
    <source>
        <dbReference type="ARBA" id="ARBA00011439"/>
    </source>
</evidence>
<evidence type="ECO:0000256" key="5">
    <source>
        <dbReference type="ARBA" id="ARBA00022729"/>
    </source>
</evidence>
<dbReference type="PANTHER" id="PTHR34933:SF1">
    <property type="entry name" value="FLAGELLAR L-RING PROTEIN"/>
    <property type="match status" value="1"/>
</dbReference>
<comment type="subunit">
    <text evidence="4 11">The basal body constitutes a major portion of the flagellar organelle and consists of four rings (L,P,S, and M) mounted on a central rod.</text>
</comment>
<dbReference type="InterPro" id="IPR000527">
    <property type="entry name" value="Flag_Lring"/>
</dbReference>
<feature type="chain" id="PRO_5008835748" description="Flagellar L-ring protein" evidence="12">
    <location>
        <begin position="20"/>
        <end position="236"/>
    </location>
</feature>
<comment type="similarity">
    <text evidence="3 11">Belongs to the FlgH family.</text>
</comment>
<dbReference type="GO" id="GO:0009427">
    <property type="term" value="C:bacterial-type flagellum basal body, distal rod, L ring"/>
    <property type="evidence" value="ECO:0007669"/>
    <property type="project" value="InterPro"/>
</dbReference>
<dbReference type="OrthoDB" id="9789463at2"/>
<keyword evidence="8 11" id="KW-0975">Bacterial flagellum</keyword>
<keyword evidence="7" id="KW-0564">Palmitate</keyword>
<dbReference type="PRINTS" id="PR01008">
    <property type="entry name" value="FLGLRINGFLGH"/>
</dbReference>
<dbReference type="Pfam" id="PF02107">
    <property type="entry name" value="FlgH"/>
    <property type="match status" value="1"/>
</dbReference>
<keyword evidence="5 11" id="KW-0732">Signal</keyword>
<dbReference type="KEGG" id="seds:AAY24_07845"/>
<evidence type="ECO:0000256" key="8">
    <source>
        <dbReference type="ARBA" id="ARBA00023143"/>
    </source>
</evidence>
<dbReference type="Proteomes" id="UP000034410">
    <property type="component" value="Chromosome"/>
</dbReference>
<dbReference type="RefSeq" id="WP_046859211.1">
    <property type="nucleotide sequence ID" value="NZ_CP011412.1"/>
</dbReference>
<gene>
    <name evidence="11" type="primary">flgH</name>
    <name evidence="13" type="ORF">AAY24_07845</name>
</gene>
<evidence type="ECO:0000313" key="14">
    <source>
        <dbReference type="Proteomes" id="UP000034410"/>
    </source>
</evidence>
<dbReference type="AlphaFoldDB" id="A0A0F7JUP2"/>
<sequence>MTNRLLSLTLLALAAAGLAGCNSAPVRDPAYAPVRPVVAAPKPDGNGAIYQAGYEYSWFEDMRARRVGDMLTIKLAEKTDAKKSATTDVSKSNSNIITNPTILGTTAQFNAPGILPLASNSNNNLGFSLESEHDFSGDGESEQNNELTGDITVTVIEVLPNGYLIVRGEKRIGINQGNEYVRVSGIVRPADIDASNTVLSTRLADPTIVYVGDGAVADANVMGWLGRFFISALMPF</sequence>
<evidence type="ECO:0000256" key="7">
    <source>
        <dbReference type="ARBA" id="ARBA00023139"/>
    </source>
</evidence>
<keyword evidence="10 11" id="KW-0449">Lipoprotein</keyword>
<evidence type="ECO:0000256" key="6">
    <source>
        <dbReference type="ARBA" id="ARBA00023136"/>
    </source>
</evidence>
<dbReference type="EMBL" id="CP011412">
    <property type="protein sequence ID" value="AKH20276.1"/>
    <property type="molecule type" value="Genomic_DNA"/>
</dbReference>
<protein>
    <recommendedName>
        <fullName evidence="11">Flagellar L-ring protein</fullName>
    </recommendedName>
    <alternativeName>
        <fullName evidence="11">Basal body L-ring protein</fullName>
    </alternativeName>
</protein>
<evidence type="ECO:0000256" key="9">
    <source>
        <dbReference type="ARBA" id="ARBA00023237"/>
    </source>
</evidence>
<dbReference type="GO" id="GO:0009279">
    <property type="term" value="C:cell outer membrane"/>
    <property type="evidence" value="ECO:0007669"/>
    <property type="project" value="UniProtKB-SubCell"/>
</dbReference>
<dbReference type="GO" id="GO:0071973">
    <property type="term" value="P:bacterial-type flagellum-dependent cell motility"/>
    <property type="evidence" value="ECO:0007669"/>
    <property type="project" value="InterPro"/>
</dbReference>
<dbReference type="NCBIfam" id="NF001304">
    <property type="entry name" value="PRK00249.1-4"/>
    <property type="match status" value="1"/>
</dbReference>
<name>A0A0F7JUP2_9GAMM</name>
<evidence type="ECO:0000256" key="2">
    <source>
        <dbReference type="ARBA" id="ARBA00004635"/>
    </source>
</evidence>
<comment type="function">
    <text evidence="1 11">Assembles around the rod to form the L-ring and probably protects the motor/basal body from shearing forces during rotation.</text>
</comment>